<name>A0A1B9HVM3_9TREE</name>
<proteinExistence type="predicted"/>
<accession>A0A1B9HVM3</accession>
<dbReference type="GeneID" id="30175461"/>
<evidence type="ECO:0000313" key="3">
    <source>
        <dbReference type="Proteomes" id="UP000094020"/>
    </source>
</evidence>
<organism evidence="1">
    <name type="scientific">Kwoniella pini CBS 10737</name>
    <dbReference type="NCBI Taxonomy" id="1296096"/>
    <lineage>
        <taxon>Eukaryota</taxon>
        <taxon>Fungi</taxon>
        <taxon>Dikarya</taxon>
        <taxon>Basidiomycota</taxon>
        <taxon>Agaricomycotina</taxon>
        <taxon>Tremellomycetes</taxon>
        <taxon>Tremellales</taxon>
        <taxon>Cryptococcaceae</taxon>
        <taxon>Kwoniella</taxon>
    </lineage>
</organism>
<dbReference type="KEGG" id="kpin:30175461"/>
<dbReference type="STRING" id="1296096.A0A1B9HVM3"/>
<dbReference type="EMBL" id="CP144520">
    <property type="protein sequence ID" value="WWC67900.1"/>
    <property type="molecule type" value="Genomic_DNA"/>
</dbReference>
<dbReference type="Gene3D" id="3.90.245.10">
    <property type="entry name" value="Ribonucleoside hydrolase-like"/>
    <property type="match status" value="1"/>
</dbReference>
<dbReference type="AlphaFoldDB" id="A0A1B9HVM3"/>
<dbReference type="Proteomes" id="UP000094020">
    <property type="component" value="Chromosome 2"/>
</dbReference>
<dbReference type="EMBL" id="KV700117">
    <property type="protein sequence ID" value="OCF47313.1"/>
    <property type="molecule type" value="Genomic_DNA"/>
</dbReference>
<reference evidence="2" key="2">
    <citation type="submission" date="2013-07" db="EMBL/GenBank/DDBJ databases">
        <authorList>
            <consortium name="The Broad Institute Genome Sequencing Platform"/>
            <person name="Cuomo C."/>
            <person name="Litvintseva A."/>
            <person name="Chen Y."/>
            <person name="Heitman J."/>
            <person name="Sun S."/>
            <person name="Springer D."/>
            <person name="Dromer F."/>
            <person name="Young S.K."/>
            <person name="Zeng Q."/>
            <person name="Gargeya S."/>
            <person name="Fitzgerald M."/>
            <person name="Abouelleil A."/>
            <person name="Alvarado L."/>
            <person name="Berlin A.M."/>
            <person name="Chapman S.B."/>
            <person name="Dewar J."/>
            <person name="Goldberg J."/>
            <person name="Griggs A."/>
            <person name="Gujja S."/>
            <person name="Hansen M."/>
            <person name="Howarth C."/>
            <person name="Imamovic A."/>
            <person name="Larimer J."/>
            <person name="McCowan C."/>
            <person name="Murphy C."/>
            <person name="Pearson M."/>
            <person name="Priest M."/>
            <person name="Roberts A."/>
            <person name="Saif S."/>
            <person name="Shea T."/>
            <person name="Sykes S."/>
            <person name="Wortman J."/>
            <person name="Nusbaum C."/>
            <person name="Birren B."/>
        </authorList>
    </citation>
    <scope>NUCLEOTIDE SEQUENCE</scope>
    <source>
        <strain evidence="2">CBS 10737</strain>
    </source>
</reference>
<gene>
    <name evidence="1" type="ORF">I206_07092</name>
    <name evidence="2" type="ORF">I206_101818</name>
</gene>
<protein>
    <recommendedName>
        <fullName evidence="4">Inosine/uridine-preferring nucleoside hydrolase domain-containing protein</fullName>
    </recommendedName>
</protein>
<dbReference type="GO" id="GO:0016799">
    <property type="term" value="F:hydrolase activity, hydrolyzing N-glycosyl compounds"/>
    <property type="evidence" value="ECO:0007669"/>
    <property type="project" value="InterPro"/>
</dbReference>
<evidence type="ECO:0000313" key="1">
    <source>
        <dbReference type="EMBL" id="OCF47313.1"/>
    </source>
</evidence>
<evidence type="ECO:0000313" key="2">
    <source>
        <dbReference type="EMBL" id="WWC67900.1"/>
    </source>
</evidence>
<reference evidence="2" key="4">
    <citation type="submission" date="2024-02" db="EMBL/GenBank/DDBJ databases">
        <title>Comparative genomics of Cryptococcus and Kwoniella reveals pathogenesis evolution and contrasting modes of karyotype evolution via chromosome fusion or intercentromeric recombination.</title>
        <authorList>
            <person name="Coelho M.A."/>
            <person name="David-Palma M."/>
            <person name="Shea T."/>
            <person name="Bowers K."/>
            <person name="McGinley-Smith S."/>
            <person name="Mohammad A.W."/>
            <person name="Gnirke A."/>
            <person name="Yurkov A.M."/>
            <person name="Nowrousian M."/>
            <person name="Sun S."/>
            <person name="Cuomo C.A."/>
            <person name="Heitman J."/>
        </authorList>
    </citation>
    <scope>NUCLEOTIDE SEQUENCE</scope>
    <source>
        <strain evidence="2">CBS 10737</strain>
    </source>
</reference>
<sequence>MSDYDDPIALTIASALHKLDYTKLKGVNVTGINRKENVHFVKGLLNSFGLNDVPVVEGTEEYDPNDWDKERLEITNKRRDVMMSNSENTNWQRYHQLLTKLDTSKIGDTERRDHLQLCSDIFDQAKESGKKVIRVITTGLQTLDTYLQDSNRANKFKENTLKIINQGGIKYENNSLVPNENARNMYYNINSSKKVLKYIKENKIPINCWTKNSAIACSMNGSFLIELSKESNKGIKIINELRESVDAHQFWNTLNPKGTFSKSFFTTEMFLKYKTTLPDEKISEIANEFKKKYGEKSNDQVTMDDYEEYFKDYKKVLGNKSNLIIYDALTILDILDQNLKDKLQLSVPYEMDQDPELEKYCKVFGKTPSNPGLNVKNTQDVIIALTKYAVHSSSNERSKI</sequence>
<reference evidence="1" key="3">
    <citation type="submission" date="2016-07" db="EMBL/GenBank/DDBJ databases">
        <title>Evolution of pathogenesis and genome organization in the Tremellales.</title>
        <authorList>
            <person name="Cuomo C."/>
            <person name="Litvintseva A."/>
            <person name="Heitman J."/>
            <person name="Chen Y."/>
            <person name="Sun S."/>
            <person name="Springer D."/>
            <person name="Dromer F."/>
            <person name="Young S."/>
            <person name="Zeng Q."/>
            <person name="Chapman S."/>
            <person name="Gujja S."/>
            <person name="Saif S."/>
            <person name="Birren B."/>
        </authorList>
    </citation>
    <scope>NUCLEOTIDE SEQUENCE</scope>
    <source>
        <strain evidence="1">CBS 10737</strain>
    </source>
</reference>
<dbReference type="RefSeq" id="XP_019008532.1">
    <property type="nucleotide sequence ID" value="XM_019158786.1"/>
</dbReference>
<dbReference type="InterPro" id="IPR036452">
    <property type="entry name" value="Ribo_hydro-like"/>
</dbReference>
<keyword evidence="3" id="KW-1185">Reference proteome</keyword>
<evidence type="ECO:0008006" key="4">
    <source>
        <dbReference type="Google" id="ProtNLM"/>
    </source>
</evidence>
<reference evidence="1" key="1">
    <citation type="submission" date="2013-07" db="EMBL/GenBank/DDBJ databases">
        <title>The Genome Sequence of Cryptococcus pinus CBS10737.</title>
        <authorList>
            <consortium name="The Broad Institute Genome Sequencing Platform"/>
            <person name="Cuomo C."/>
            <person name="Litvintseva A."/>
            <person name="Chen Y."/>
            <person name="Heitman J."/>
            <person name="Sun S."/>
            <person name="Springer D."/>
            <person name="Dromer F."/>
            <person name="Young S.K."/>
            <person name="Zeng Q."/>
            <person name="Gargeya S."/>
            <person name="Fitzgerald M."/>
            <person name="Abouelleil A."/>
            <person name="Alvarado L."/>
            <person name="Berlin A.M."/>
            <person name="Chapman S.B."/>
            <person name="Dewar J."/>
            <person name="Goldberg J."/>
            <person name="Griggs A."/>
            <person name="Gujja S."/>
            <person name="Hansen M."/>
            <person name="Howarth C."/>
            <person name="Imamovic A."/>
            <person name="Larimer J."/>
            <person name="McCowan C."/>
            <person name="Murphy C."/>
            <person name="Pearson M."/>
            <person name="Priest M."/>
            <person name="Roberts A."/>
            <person name="Saif S."/>
            <person name="Shea T."/>
            <person name="Sykes S."/>
            <person name="Wortman J."/>
            <person name="Nusbaum C."/>
            <person name="Birren B."/>
        </authorList>
    </citation>
    <scope>NUCLEOTIDE SEQUENCE [LARGE SCALE GENOMIC DNA]</scope>
    <source>
        <strain evidence="1">CBS 10737</strain>
    </source>
</reference>
<dbReference type="OrthoDB" id="2564527at2759"/>